<dbReference type="Proteomes" id="UP000655410">
    <property type="component" value="Unassembled WGS sequence"/>
</dbReference>
<feature type="compositionally biased region" description="Basic and acidic residues" evidence="1">
    <location>
        <begin position="100"/>
        <end position="111"/>
    </location>
</feature>
<evidence type="ECO:0000256" key="1">
    <source>
        <dbReference type="SAM" id="MobiDB-lite"/>
    </source>
</evidence>
<name>A0ABQ2NAY2_9ACTN</name>
<comment type="caution">
    <text evidence="2">The sequence shown here is derived from an EMBL/GenBank/DDBJ whole genome shotgun (WGS) entry which is preliminary data.</text>
</comment>
<keyword evidence="3" id="KW-1185">Reference proteome</keyword>
<protein>
    <submittedName>
        <fullName evidence="2">Uncharacterized protein</fullName>
    </submittedName>
</protein>
<sequence>MRIAPESPRLEEATKTAEPTPPSAGSAISSAPPSRGRIGGGGGRRSTGRWSVVVMAVTLGRSTDVRLPGAGRPVENNLRGARLWKPLDGGDATWASTRTTPREVAGRRDAR</sequence>
<reference evidence="3" key="1">
    <citation type="journal article" date="2019" name="Int. J. Syst. Evol. Microbiol.">
        <title>The Global Catalogue of Microorganisms (GCM) 10K type strain sequencing project: providing services to taxonomists for standard genome sequencing and annotation.</title>
        <authorList>
            <consortium name="The Broad Institute Genomics Platform"/>
            <consortium name="The Broad Institute Genome Sequencing Center for Infectious Disease"/>
            <person name="Wu L."/>
            <person name="Ma J."/>
        </authorList>
    </citation>
    <scope>NUCLEOTIDE SEQUENCE [LARGE SCALE GENOMIC DNA]</scope>
    <source>
        <strain evidence="3">CGMCC 4.7371</strain>
    </source>
</reference>
<feature type="region of interest" description="Disordered" evidence="1">
    <location>
        <begin position="86"/>
        <end position="111"/>
    </location>
</feature>
<gene>
    <name evidence="2" type="ORF">GCM10011584_18000</name>
</gene>
<evidence type="ECO:0000313" key="2">
    <source>
        <dbReference type="EMBL" id="GGO89192.1"/>
    </source>
</evidence>
<feature type="compositionally biased region" description="Low complexity" evidence="1">
    <location>
        <begin position="23"/>
        <end position="36"/>
    </location>
</feature>
<organism evidence="2 3">
    <name type="scientific">Nocardioides phosphati</name>
    <dbReference type="NCBI Taxonomy" id="1867775"/>
    <lineage>
        <taxon>Bacteria</taxon>
        <taxon>Bacillati</taxon>
        <taxon>Actinomycetota</taxon>
        <taxon>Actinomycetes</taxon>
        <taxon>Propionibacteriales</taxon>
        <taxon>Nocardioidaceae</taxon>
        <taxon>Nocardioides</taxon>
    </lineage>
</organism>
<accession>A0ABQ2NAY2</accession>
<feature type="region of interest" description="Disordered" evidence="1">
    <location>
        <begin position="1"/>
        <end position="49"/>
    </location>
</feature>
<proteinExistence type="predicted"/>
<dbReference type="EMBL" id="BMNI01000003">
    <property type="protein sequence ID" value="GGO89192.1"/>
    <property type="molecule type" value="Genomic_DNA"/>
</dbReference>
<evidence type="ECO:0000313" key="3">
    <source>
        <dbReference type="Proteomes" id="UP000655410"/>
    </source>
</evidence>